<accession>A0A8J2FPK7</accession>
<evidence type="ECO:0000313" key="2">
    <source>
        <dbReference type="EMBL" id="CAF0697048.1"/>
    </source>
</evidence>
<keyword evidence="3" id="KW-1185">Reference proteome</keyword>
<evidence type="ECO:0000256" key="1">
    <source>
        <dbReference type="SAM" id="MobiDB-lite"/>
    </source>
</evidence>
<feature type="region of interest" description="Disordered" evidence="1">
    <location>
        <begin position="65"/>
        <end position="91"/>
    </location>
</feature>
<gene>
    <name evidence="2" type="ORF">MPNT_200040</name>
</gene>
<name>A0A8J2FPK7_9BACT</name>
<evidence type="ECO:0000313" key="3">
    <source>
        <dbReference type="Proteomes" id="UP000663859"/>
    </source>
</evidence>
<dbReference type="Proteomes" id="UP000663859">
    <property type="component" value="Unassembled WGS sequence"/>
</dbReference>
<organism evidence="2 3">
    <name type="scientific">Candidatus Methylacidithermus pantelleriae</name>
    <dbReference type="NCBI Taxonomy" id="2744239"/>
    <lineage>
        <taxon>Bacteria</taxon>
        <taxon>Pseudomonadati</taxon>
        <taxon>Verrucomicrobiota</taxon>
        <taxon>Methylacidiphilae</taxon>
        <taxon>Methylacidiphilales</taxon>
        <taxon>Methylacidiphilaceae</taxon>
        <taxon>Candidatus Methylacidithermus</taxon>
    </lineage>
</organism>
<dbReference type="EMBL" id="CAJNOB010000013">
    <property type="protein sequence ID" value="CAF0697048.1"/>
    <property type="molecule type" value="Genomic_DNA"/>
</dbReference>
<reference evidence="2" key="1">
    <citation type="submission" date="2021-02" db="EMBL/GenBank/DDBJ databases">
        <authorList>
            <person name="Cremers G."/>
            <person name="Picone N."/>
        </authorList>
    </citation>
    <scope>NUCLEOTIDE SEQUENCE</scope>
    <source>
        <strain evidence="2">PQ17</strain>
    </source>
</reference>
<sequence length="116" mass="12403">MPDSAQARITSFARITKNRFGLLVALAMEIESDPGDSHAFIKAVRFGQGEMTLVRVDADRSGKAVCHPGNGSAPRPLANTRSPSSPARIGSFAADPFRLRRSFPASDTRDGLPGCF</sequence>
<dbReference type="AlphaFoldDB" id="A0A8J2FPK7"/>
<proteinExistence type="predicted"/>
<protein>
    <submittedName>
        <fullName evidence="2">Uncharacterized protein</fullName>
    </submittedName>
</protein>
<comment type="caution">
    <text evidence="2">The sequence shown here is derived from an EMBL/GenBank/DDBJ whole genome shotgun (WGS) entry which is preliminary data.</text>
</comment>